<dbReference type="Proteomes" id="UP000199672">
    <property type="component" value="Unassembled WGS sequence"/>
</dbReference>
<dbReference type="OrthoDB" id="321327at2"/>
<name>A0A1I1K096_9FLAO</name>
<dbReference type="AlphaFoldDB" id="A0A1I1K096"/>
<dbReference type="EMBL" id="FOMH01000001">
    <property type="protein sequence ID" value="SFC53622.1"/>
    <property type="molecule type" value="Genomic_DNA"/>
</dbReference>
<evidence type="ECO:0000313" key="3">
    <source>
        <dbReference type="Proteomes" id="UP000199672"/>
    </source>
</evidence>
<dbReference type="RefSeq" id="WP_091490015.1">
    <property type="nucleotide sequence ID" value="NZ_FOMH01000001.1"/>
</dbReference>
<dbReference type="PANTHER" id="PTHR43212:SF3">
    <property type="entry name" value="QUERCETIN 2,3-DIOXYGENASE"/>
    <property type="match status" value="1"/>
</dbReference>
<dbReference type="PANTHER" id="PTHR43212">
    <property type="entry name" value="QUERCETIN 2,3-DIOXYGENASE"/>
    <property type="match status" value="1"/>
</dbReference>
<dbReference type="InterPro" id="IPR041602">
    <property type="entry name" value="Quercetinase_C"/>
</dbReference>
<gene>
    <name evidence="2" type="ORF">SAMN05216297_101176</name>
</gene>
<keyword evidence="3" id="KW-1185">Reference proteome</keyword>
<dbReference type="InterPro" id="IPR011051">
    <property type="entry name" value="RmlC_Cupin_sf"/>
</dbReference>
<dbReference type="Gene3D" id="2.60.120.10">
    <property type="entry name" value="Jelly Rolls"/>
    <property type="match status" value="2"/>
</dbReference>
<dbReference type="Pfam" id="PF17954">
    <property type="entry name" value="Pirin_C_2"/>
    <property type="match status" value="1"/>
</dbReference>
<protein>
    <recommendedName>
        <fullName evidence="1">Quercetin 2,3-dioxygenase C-terminal cupin domain-containing protein</fullName>
    </recommendedName>
</protein>
<dbReference type="InterPro" id="IPR014710">
    <property type="entry name" value="RmlC-like_jellyroll"/>
</dbReference>
<evidence type="ECO:0000259" key="1">
    <source>
        <dbReference type="Pfam" id="PF17954"/>
    </source>
</evidence>
<dbReference type="STRING" id="739143.SAMN05216297_101176"/>
<dbReference type="InterPro" id="IPR012093">
    <property type="entry name" value="Pirin"/>
</dbReference>
<accession>A0A1I1K096</accession>
<organism evidence="2 3">
    <name type="scientific">Flavobacterium phragmitis</name>
    <dbReference type="NCBI Taxonomy" id="739143"/>
    <lineage>
        <taxon>Bacteria</taxon>
        <taxon>Pseudomonadati</taxon>
        <taxon>Bacteroidota</taxon>
        <taxon>Flavobacteriia</taxon>
        <taxon>Flavobacteriales</taxon>
        <taxon>Flavobacteriaceae</taxon>
        <taxon>Flavobacterium</taxon>
    </lineage>
</organism>
<feature type="domain" description="Quercetin 2,3-dioxygenase C-terminal cupin" evidence="1">
    <location>
        <begin position="166"/>
        <end position="226"/>
    </location>
</feature>
<evidence type="ECO:0000313" key="2">
    <source>
        <dbReference type="EMBL" id="SFC53622.1"/>
    </source>
</evidence>
<proteinExistence type="predicted"/>
<reference evidence="3" key="1">
    <citation type="submission" date="2016-10" db="EMBL/GenBank/DDBJ databases">
        <authorList>
            <person name="Varghese N."/>
            <person name="Submissions S."/>
        </authorList>
    </citation>
    <scope>NUCLEOTIDE SEQUENCE [LARGE SCALE GENOMIC DNA]</scope>
    <source>
        <strain evidence="3">CGMCC 1.10370</strain>
    </source>
</reference>
<sequence length="234" mass="26881">MIAQIPAQIYKSDLRGVFNSGKHNCFATFNFEQYQDLSRNAFGSLKILNEVILAPQQCITRLIKSKTNVIILPLFGGIEYKDSIGNTEFLRVDQIRVLAADDELTVEIFNPYENENVSYLEIEFDMGRQYFKNYFQQYKFDFSRHNKLYSLFEVERALGFIGLYDGRKHGSFTLRNSKNGVFAFVLNGAFEVEDRLLEAKDGLALKETSKIEWEALSENAILLVIEVPLKALNS</sequence>
<dbReference type="SUPFAM" id="SSF51182">
    <property type="entry name" value="RmlC-like cupins"/>
    <property type="match status" value="1"/>
</dbReference>